<comment type="caution">
    <text evidence="2">The sequence shown here is derived from an EMBL/GenBank/DDBJ whole genome shotgun (WGS) entry which is preliminary data.</text>
</comment>
<dbReference type="Gene3D" id="3.80.10.10">
    <property type="entry name" value="Ribonuclease Inhibitor"/>
    <property type="match status" value="2"/>
</dbReference>
<feature type="non-terminal residue" evidence="2">
    <location>
        <position position="1"/>
    </location>
</feature>
<dbReference type="InterPro" id="IPR032675">
    <property type="entry name" value="LRR_dom_sf"/>
</dbReference>
<dbReference type="SUPFAM" id="SSF52058">
    <property type="entry name" value="L domain-like"/>
    <property type="match status" value="1"/>
</dbReference>
<gene>
    <name evidence="2" type="ORF">OFUS_LOCUS19998</name>
</gene>
<dbReference type="PANTHER" id="PTHR24373">
    <property type="entry name" value="SLIT RELATED LEUCINE-RICH REPEAT NEURONAL PROTEIN"/>
    <property type="match status" value="1"/>
</dbReference>
<evidence type="ECO:0000313" key="2">
    <source>
        <dbReference type="EMBL" id="CAH1795462.1"/>
    </source>
</evidence>
<dbReference type="PROSITE" id="PS51450">
    <property type="entry name" value="LRR"/>
    <property type="match status" value="1"/>
</dbReference>
<evidence type="ECO:0000313" key="3">
    <source>
        <dbReference type="Proteomes" id="UP000749559"/>
    </source>
</evidence>
<organism evidence="2 3">
    <name type="scientific">Owenia fusiformis</name>
    <name type="common">Polychaete worm</name>
    <dbReference type="NCBI Taxonomy" id="6347"/>
    <lineage>
        <taxon>Eukaryota</taxon>
        <taxon>Metazoa</taxon>
        <taxon>Spiralia</taxon>
        <taxon>Lophotrochozoa</taxon>
        <taxon>Annelida</taxon>
        <taxon>Polychaeta</taxon>
        <taxon>Sedentaria</taxon>
        <taxon>Canalipalpata</taxon>
        <taxon>Sabellida</taxon>
        <taxon>Oweniida</taxon>
        <taxon>Oweniidae</taxon>
        <taxon>Owenia</taxon>
    </lineage>
</organism>
<dbReference type="Pfam" id="PF13855">
    <property type="entry name" value="LRR_8"/>
    <property type="match status" value="1"/>
</dbReference>
<dbReference type="OrthoDB" id="6148273at2759"/>
<dbReference type="AlphaFoldDB" id="A0A8S4PM99"/>
<keyword evidence="1" id="KW-0732">Signal</keyword>
<evidence type="ECO:0000256" key="1">
    <source>
        <dbReference type="ARBA" id="ARBA00022729"/>
    </source>
</evidence>
<sequence>RMNVTSVPQTFPASIQYLQLTDIPTVLDIQNYAFKRYINLRYLDISRNQIKTIWQKSLQGLGRLEYLKNSQSGVMIFDYYSTSSLLRVFEEKALADLRSLKYLDFRGNSMLGLDRVMNRLHPLVKLNQTIDYLDLSFTNDIDDKSVAIQSYVLKKQKMIIFKRLKVKVLKLDGNHISYLEAGFGAYFGLLEYISLRGNYLSLNFWIHGNIFYGVNFKLMYSLKVFDIGSNAHVPIRINHKERPSYPSNCLQMPISREEVYIDNMIISKEYHFHDEKFCIVSPNHVKVIDMSGAIIAGLHGAMTGLYNLTYLNIQNLNTVFTDLDSFSCKNWPKLEMLLLGNLD</sequence>
<dbReference type="InterPro" id="IPR001611">
    <property type="entry name" value="Leu-rich_rpt"/>
</dbReference>
<dbReference type="InterPro" id="IPR050328">
    <property type="entry name" value="Dev_Immune_Receptor"/>
</dbReference>
<name>A0A8S4PM99_OWEFU</name>
<dbReference type="EMBL" id="CAIIXF020000009">
    <property type="protein sequence ID" value="CAH1795462.1"/>
    <property type="molecule type" value="Genomic_DNA"/>
</dbReference>
<dbReference type="PANTHER" id="PTHR24373:SF275">
    <property type="entry name" value="TIR DOMAIN-CONTAINING PROTEIN"/>
    <property type="match status" value="1"/>
</dbReference>
<keyword evidence="3" id="KW-1185">Reference proteome</keyword>
<reference evidence="2" key="1">
    <citation type="submission" date="2022-03" db="EMBL/GenBank/DDBJ databases">
        <authorList>
            <person name="Martin C."/>
        </authorList>
    </citation>
    <scope>NUCLEOTIDE SEQUENCE</scope>
</reference>
<proteinExistence type="predicted"/>
<feature type="non-terminal residue" evidence="2">
    <location>
        <position position="343"/>
    </location>
</feature>
<accession>A0A8S4PM99</accession>
<protein>
    <submittedName>
        <fullName evidence="2">Uncharacterized protein</fullName>
    </submittedName>
</protein>
<dbReference type="Proteomes" id="UP000749559">
    <property type="component" value="Unassembled WGS sequence"/>
</dbReference>